<dbReference type="OrthoDB" id="4924145at2759"/>
<dbReference type="EMBL" id="JAIZPD010000019">
    <property type="protein sequence ID" value="KAH0957647.1"/>
    <property type="molecule type" value="Genomic_DNA"/>
</dbReference>
<dbReference type="GeneID" id="68360266"/>
<protein>
    <submittedName>
        <fullName evidence="1">Transposase-like protein</fullName>
    </submittedName>
</protein>
<dbReference type="AlphaFoldDB" id="A0A9P8MLQ9"/>
<gene>
    <name evidence="1" type="ORF">HRG_11138</name>
</gene>
<keyword evidence="2" id="KW-1185">Reference proteome</keyword>
<evidence type="ECO:0000313" key="2">
    <source>
        <dbReference type="Proteomes" id="UP000824596"/>
    </source>
</evidence>
<dbReference type="RefSeq" id="XP_044715161.1">
    <property type="nucleotide sequence ID" value="XM_044869608.1"/>
</dbReference>
<dbReference type="SUPFAM" id="SSF53098">
    <property type="entry name" value="Ribonuclease H-like"/>
    <property type="match status" value="1"/>
</dbReference>
<organism evidence="1 2">
    <name type="scientific">Hirsutella rhossiliensis</name>
    <dbReference type="NCBI Taxonomy" id="111463"/>
    <lineage>
        <taxon>Eukaryota</taxon>
        <taxon>Fungi</taxon>
        <taxon>Dikarya</taxon>
        <taxon>Ascomycota</taxon>
        <taxon>Pezizomycotina</taxon>
        <taxon>Sordariomycetes</taxon>
        <taxon>Hypocreomycetidae</taxon>
        <taxon>Hypocreales</taxon>
        <taxon>Ophiocordycipitaceae</taxon>
        <taxon>Hirsutella</taxon>
    </lineage>
</organism>
<sequence>MAEAIMEFIREYGIATKVGYFMMDNATNMNTMIDKVSDDLEHEFEVFYDPLPHRLRCFGHIINLAVMEFLIGKRPPTADSYHGPSDDEVKQWRKRGAIGKLHNIVVYITWTPSDFRHSLVSLTVYGYGATMTLVGIRGIAWLSGPLEQKSVKASPYFVLKSLPCKTML</sequence>
<accession>A0A9P8MLQ9</accession>
<evidence type="ECO:0000313" key="1">
    <source>
        <dbReference type="EMBL" id="KAH0957647.1"/>
    </source>
</evidence>
<name>A0A9P8MLQ9_9HYPO</name>
<reference evidence="1" key="1">
    <citation type="submission" date="2021-09" db="EMBL/GenBank/DDBJ databases">
        <title>A high-quality genome of the endoparasitic fungus Hirsutella rhossiliensis with a comparison of Hirsutella genomes reveals transposable elements contributing to genome size variation.</title>
        <authorList>
            <person name="Lin R."/>
            <person name="Jiao Y."/>
            <person name="Sun X."/>
            <person name="Ling J."/>
            <person name="Xie B."/>
            <person name="Cheng X."/>
        </authorList>
    </citation>
    <scope>NUCLEOTIDE SEQUENCE</scope>
    <source>
        <strain evidence="1">HR02</strain>
    </source>
</reference>
<dbReference type="Proteomes" id="UP000824596">
    <property type="component" value="Unassembled WGS sequence"/>
</dbReference>
<proteinExistence type="predicted"/>
<dbReference type="InterPro" id="IPR012337">
    <property type="entry name" value="RNaseH-like_sf"/>
</dbReference>
<comment type="caution">
    <text evidence="1">The sequence shown here is derived from an EMBL/GenBank/DDBJ whole genome shotgun (WGS) entry which is preliminary data.</text>
</comment>